<keyword evidence="1" id="KW-0472">Membrane</keyword>
<evidence type="ECO:0000313" key="3">
    <source>
        <dbReference type="Proteomes" id="UP001162734"/>
    </source>
</evidence>
<feature type="transmembrane region" description="Helical" evidence="1">
    <location>
        <begin position="172"/>
        <end position="204"/>
    </location>
</feature>
<dbReference type="Proteomes" id="UP001162734">
    <property type="component" value="Chromosome"/>
</dbReference>
<feature type="transmembrane region" description="Helical" evidence="1">
    <location>
        <begin position="262"/>
        <end position="282"/>
    </location>
</feature>
<feature type="transmembrane region" description="Helical" evidence="1">
    <location>
        <begin position="350"/>
        <end position="370"/>
    </location>
</feature>
<keyword evidence="3" id="KW-1185">Reference proteome</keyword>
<feature type="transmembrane region" description="Helical" evidence="1">
    <location>
        <begin position="323"/>
        <end position="341"/>
    </location>
</feature>
<reference evidence="3" key="1">
    <citation type="journal article" date="2022" name="Int. J. Syst. Evol. Microbiol.">
        <title>Anaeromyxobacter oryzae sp. nov., Anaeromyxobacter diazotrophicus sp. nov. and Anaeromyxobacter paludicola sp. nov., isolated from paddy soils.</title>
        <authorList>
            <person name="Itoh H."/>
            <person name="Xu Z."/>
            <person name="Mise K."/>
            <person name="Masuda Y."/>
            <person name="Ushijima N."/>
            <person name="Hayakawa C."/>
            <person name="Shiratori Y."/>
            <person name="Senoo K."/>
        </authorList>
    </citation>
    <scope>NUCLEOTIDE SEQUENCE [LARGE SCALE GENOMIC DNA]</scope>
    <source>
        <strain evidence="3">Red630</strain>
    </source>
</reference>
<organism evidence="2 3">
    <name type="scientific">Anaeromyxobacter paludicola</name>
    <dbReference type="NCBI Taxonomy" id="2918171"/>
    <lineage>
        <taxon>Bacteria</taxon>
        <taxon>Pseudomonadati</taxon>
        <taxon>Myxococcota</taxon>
        <taxon>Myxococcia</taxon>
        <taxon>Myxococcales</taxon>
        <taxon>Cystobacterineae</taxon>
        <taxon>Anaeromyxobacteraceae</taxon>
        <taxon>Anaeromyxobacter</taxon>
    </lineage>
</organism>
<accession>A0ABN6N6J4</accession>
<proteinExistence type="predicted"/>
<keyword evidence="1" id="KW-0812">Transmembrane</keyword>
<feature type="transmembrane region" description="Helical" evidence="1">
    <location>
        <begin position="294"/>
        <end position="311"/>
    </location>
</feature>
<name>A0ABN6N6J4_9BACT</name>
<keyword evidence="1" id="KW-1133">Transmembrane helix</keyword>
<evidence type="ECO:0000256" key="1">
    <source>
        <dbReference type="SAM" id="Phobius"/>
    </source>
</evidence>
<evidence type="ECO:0000313" key="2">
    <source>
        <dbReference type="EMBL" id="BDG07438.1"/>
    </source>
</evidence>
<evidence type="ECO:0008006" key="4">
    <source>
        <dbReference type="Google" id="ProtNLM"/>
    </source>
</evidence>
<dbReference type="RefSeq" id="WP_248344185.1">
    <property type="nucleotide sequence ID" value="NZ_AP025592.1"/>
</dbReference>
<sequence length="500" mass="51709">MPLLPPGDRAARLALPLAAAAAVAAYLALLGSLGGLPFCDLPNHLARADILSDLLFRGGARFGGQYRLELAAVPYVLGDLALATLVRLFGPYPAGRIWICLCALGVPAAAAVYLRAAGLGLRSVLVGLLLSLYLSTDWFLVNGLGHYRLAIAATLLAAAAWERFLATGRPGAFAACAAALLGGYLLHLSALLFGAAALAVAAAVALRQGRTTWRRAASGALPVLALGAWHAAHLTPNPGGDRLFLLSPAHKLLATASPFVRYGLPGEAALLGLFLLAAGLLAWSGRRALRRPEVVAGGAVALSFLALYAALPHGRGTVTYVDVRAVPLAALFGAFAALAAADRAARPSPLAAWAAALLAFANLGTLAAHLRPADREMRAYREIAARVPPGATVLPVATRPLDGRSNPFLHAGTLATVESGAVTPYLFLGGVTPYVRWARPKPPAPSEFWYQGDGAARAPASVRGAFGYCLVMSPYDPARLPGPVSVVAENRSAALLAFVP</sequence>
<protein>
    <recommendedName>
        <fullName evidence="4">Glycosyltransferase RgtA/B/C/D-like domain-containing protein</fullName>
    </recommendedName>
</protein>
<gene>
    <name evidence="2" type="ORF">AMPC_05510</name>
</gene>
<dbReference type="EMBL" id="AP025592">
    <property type="protein sequence ID" value="BDG07438.1"/>
    <property type="molecule type" value="Genomic_DNA"/>
</dbReference>
<feature type="transmembrane region" description="Helical" evidence="1">
    <location>
        <begin position="97"/>
        <end position="114"/>
    </location>
</feature>
<feature type="transmembrane region" description="Helical" evidence="1">
    <location>
        <begin position="120"/>
        <end position="140"/>
    </location>
</feature>